<dbReference type="Pfam" id="PF00638">
    <property type="entry name" value="Ran_BP1"/>
    <property type="match status" value="1"/>
</dbReference>
<dbReference type="PANTHER" id="PTHR23138:SF142">
    <property type="entry name" value="RAN-BINDING PROTEIN 3B-RELATED"/>
    <property type="match status" value="1"/>
</dbReference>
<dbReference type="AlphaFoldDB" id="A0A177UA15"/>
<accession>A0A177UA15</accession>
<feature type="compositionally biased region" description="Polar residues" evidence="3">
    <location>
        <begin position="272"/>
        <end position="287"/>
    </location>
</feature>
<evidence type="ECO:0000313" key="6">
    <source>
        <dbReference type="EMBL" id="KAE8262389.1"/>
    </source>
</evidence>
<reference evidence="6" key="1">
    <citation type="submission" date="2016-04" db="EMBL/GenBank/DDBJ databases">
        <authorList>
            <person name="Nguyen H.D."/>
            <person name="Kesanakurti P."/>
            <person name="Cullis J."/>
            <person name="Levesque C.A."/>
            <person name="Hambleton S."/>
        </authorList>
    </citation>
    <scope>NUCLEOTIDE SEQUENCE</scope>
    <source>
        <strain evidence="6">DAOMC 238032</strain>
    </source>
</reference>
<comment type="caution">
    <text evidence="6">The sequence shown here is derived from an EMBL/GenBank/DDBJ whole genome shotgun (WGS) entry which is preliminary data.</text>
</comment>
<proteinExistence type="predicted"/>
<dbReference type="GO" id="GO:0005634">
    <property type="term" value="C:nucleus"/>
    <property type="evidence" value="ECO:0007669"/>
    <property type="project" value="UniProtKB-SubCell"/>
</dbReference>
<dbReference type="PROSITE" id="PS50196">
    <property type="entry name" value="RANBD1"/>
    <property type="match status" value="1"/>
</dbReference>
<dbReference type="EMBL" id="LWDD02000244">
    <property type="protein sequence ID" value="KAE8262389.1"/>
    <property type="molecule type" value="Genomic_DNA"/>
</dbReference>
<evidence type="ECO:0000313" key="7">
    <source>
        <dbReference type="Proteomes" id="UP000077671"/>
    </source>
</evidence>
<feature type="region of interest" description="Disordered" evidence="3">
    <location>
        <begin position="1"/>
        <end position="46"/>
    </location>
</feature>
<feature type="compositionally biased region" description="Low complexity" evidence="3">
    <location>
        <begin position="106"/>
        <end position="127"/>
    </location>
</feature>
<keyword evidence="2" id="KW-0539">Nucleus</keyword>
<reference evidence="5" key="3">
    <citation type="submission" date="2020-10" db="EMBL/GenBank/DDBJ databases">
        <authorList>
            <person name="Sedaghatjoo S."/>
        </authorList>
    </citation>
    <scope>NUCLEOTIDE SEQUENCE</scope>
    <source>
        <strain evidence="5">AZH3</strain>
    </source>
</reference>
<feature type="domain" description="RanBD1" evidence="4">
    <location>
        <begin position="141"/>
        <end position="230"/>
    </location>
</feature>
<feature type="compositionally biased region" description="Basic and acidic residues" evidence="3">
    <location>
        <begin position="11"/>
        <end position="26"/>
    </location>
</feature>
<feature type="region of interest" description="Disordered" evidence="3">
    <location>
        <begin position="270"/>
        <end position="299"/>
    </location>
</feature>
<sequence>MTSPPSPTTSGDDHDRKAFKRDRESDPISQQPTTPSETIPAKKNRVELPRTQAFGFSSFAKGSAFGTAAAGASALSSTTLASGSKSAFDAGSTDAPSSSKSAEPFGSSLSAQSSSAATSGTSSGSKSPAQADVVRSSVGITGEEAERTIFSARGRLFEMEPASQNWKERGTGTIKCNVPNERVGGLFGATRGSSTPGTGKARSPPRLVMRTEGVLRLILNVILFPGMSVELAQEKFVRFVAFEDNKLVHFAVRMPQPKVAEELFDTIKSRIPASSNLPPAQSSTEQPAKQEKNDKADKQ</sequence>
<feature type="compositionally biased region" description="Polar residues" evidence="3">
    <location>
        <begin position="27"/>
        <end position="37"/>
    </location>
</feature>
<name>A0A177UA15_9BASI</name>
<evidence type="ECO:0000256" key="2">
    <source>
        <dbReference type="ARBA" id="ARBA00023242"/>
    </source>
</evidence>
<evidence type="ECO:0000313" key="8">
    <source>
        <dbReference type="Proteomes" id="UP000836402"/>
    </source>
</evidence>
<dbReference type="InterPro" id="IPR045255">
    <property type="entry name" value="RanBP1-like"/>
</dbReference>
<comment type="subcellular location">
    <subcellularLocation>
        <location evidence="1">Nucleus</location>
    </subcellularLocation>
</comment>
<evidence type="ECO:0000313" key="5">
    <source>
        <dbReference type="EMBL" id="CAD6930377.1"/>
    </source>
</evidence>
<feature type="region of interest" description="Disordered" evidence="3">
    <location>
        <begin position="70"/>
        <end position="133"/>
    </location>
</feature>
<reference evidence="6" key="2">
    <citation type="journal article" date="2019" name="IMA Fungus">
        <title>Genome sequencing and comparison of five Tilletia species to identify candidate genes for the detection of regulated species infecting wheat.</title>
        <authorList>
            <person name="Nguyen H.D.T."/>
            <person name="Sultana T."/>
            <person name="Kesanakurti P."/>
            <person name="Hambleton S."/>
        </authorList>
    </citation>
    <scope>NUCLEOTIDE SEQUENCE</scope>
    <source>
        <strain evidence="6">DAOMC 238032</strain>
    </source>
</reference>
<dbReference type="Gene3D" id="2.30.29.30">
    <property type="entry name" value="Pleckstrin-homology domain (PH domain)/Phosphotyrosine-binding domain (PTB)"/>
    <property type="match status" value="1"/>
</dbReference>
<evidence type="ECO:0000256" key="3">
    <source>
        <dbReference type="SAM" id="MobiDB-lite"/>
    </source>
</evidence>
<evidence type="ECO:0000259" key="4">
    <source>
        <dbReference type="PROSITE" id="PS50196"/>
    </source>
</evidence>
<protein>
    <recommendedName>
        <fullName evidence="4">RanBD1 domain-containing protein</fullName>
    </recommendedName>
</protein>
<dbReference type="InterPro" id="IPR000156">
    <property type="entry name" value="Ran_bind_dom"/>
</dbReference>
<dbReference type="Proteomes" id="UP000077671">
    <property type="component" value="Unassembled WGS sequence"/>
</dbReference>
<dbReference type="SMART" id="SM00160">
    <property type="entry name" value="RanBD"/>
    <property type="match status" value="1"/>
</dbReference>
<feature type="compositionally biased region" description="Basic and acidic residues" evidence="3">
    <location>
        <begin position="288"/>
        <end position="299"/>
    </location>
</feature>
<dbReference type="CDD" id="cd13180">
    <property type="entry name" value="RanBD_RanBP3"/>
    <property type="match status" value="1"/>
</dbReference>
<organism evidence="6 7">
    <name type="scientific">Tilletia caries</name>
    <name type="common">wheat bunt fungus</name>
    <dbReference type="NCBI Taxonomy" id="13290"/>
    <lineage>
        <taxon>Eukaryota</taxon>
        <taxon>Fungi</taxon>
        <taxon>Dikarya</taxon>
        <taxon>Basidiomycota</taxon>
        <taxon>Ustilaginomycotina</taxon>
        <taxon>Exobasidiomycetes</taxon>
        <taxon>Tilletiales</taxon>
        <taxon>Tilletiaceae</taxon>
        <taxon>Tilletia</taxon>
    </lineage>
</organism>
<dbReference type="PANTHER" id="PTHR23138">
    <property type="entry name" value="RAN BINDING PROTEIN"/>
    <property type="match status" value="1"/>
</dbReference>
<dbReference type="Proteomes" id="UP000836402">
    <property type="component" value="Unassembled WGS sequence"/>
</dbReference>
<dbReference type="InterPro" id="IPR011993">
    <property type="entry name" value="PH-like_dom_sf"/>
</dbReference>
<gene>
    <name evidence="6" type="ORF">A4X03_0g2494</name>
    <name evidence="5" type="ORF">JKIAZH3_G4102</name>
</gene>
<dbReference type="EMBL" id="CAJHJG010003358">
    <property type="protein sequence ID" value="CAD6930377.1"/>
    <property type="molecule type" value="Genomic_DNA"/>
</dbReference>
<keyword evidence="8" id="KW-1185">Reference proteome</keyword>
<evidence type="ECO:0000256" key="1">
    <source>
        <dbReference type="ARBA" id="ARBA00004123"/>
    </source>
</evidence>
<dbReference type="SUPFAM" id="SSF50729">
    <property type="entry name" value="PH domain-like"/>
    <property type="match status" value="1"/>
</dbReference>
<feature type="compositionally biased region" description="Low complexity" evidence="3">
    <location>
        <begin position="70"/>
        <end position="87"/>
    </location>
</feature>